<keyword evidence="2" id="KW-0378">Hydrolase</keyword>
<feature type="chain" id="PRO_5046478705" evidence="1">
    <location>
        <begin position="39"/>
        <end position="673"/>
    </location>
</feature>
<evidence type="ECO:0000313" key="2">
    <source>
        <dbReference type="EMBL" id="MFC6062465.1"/>
    </source>
</evidence>
<keyword evidence="3" id="KW-1185">Reference proteome</keyword>
<evidence type="ECO:0000313" key="3">
    <source>
        <dbReference type="Proteomes" id="UP001596139"/>
    </source>
</evidence>
<feature type="signal peptide" evidence="1">
    <location>
        <begin position="1"/>
        <end position="38"/>
    </location>
</feature>
<name>A0ABW1MGN2_9ACTN</name>
<proteinExistence type="predicted"/>
<sequence>MTRFLKAATGTRKRRAALAALAGTALTASTFTALQAYAGPTDSGDGGGTVALRIKGGEAHIDPRTLRITARTASGTESVLSAAAAESLGTPTPVSRHGATSASWSYPDRGLTVSAAARDGRLVVGLHATKDGSLGWPSAGEAATGDAKGAAIELPRGEGLRIPVADPFWNSAQGGLTGEEGIDLKDLTMPFWGTTAGGHGVSTLVPTDLGTHLRFRSTGGRLHTAASHDFSRADGTDDYTVAFSLTDGSPVAAAQDYRRYLAAKGQLGSLKQKIRKNPEAAKLIGAPHAYVWGDGRSAKTVERLKKLGISRMWLGYDADGDPMSKEAVAAAKKAGYLVGPYDSWDNAQDPKNADTGVAKWPDRLWPDGCVHDADGKPEGGFGGRGCYLSSQALADAEPQHHYLADRAKNMTANGVNSYFLDVDATGELFRDHTPGHPMTQAGDRKNRLQRMRGVSGGALVGGRPYVLGSESAGSWANQVIDFSHGSSTPVHDGLWKAERDKKTWGGYWPKGRPGMFFKPATLDTSVARAMFGPAYRVPLYETVLHDSVVSTDRWELSLYKLPEQKKDRALLAMLYNTPVNLALDGKVLDEHGKEIAAMQRFFAGVQKAAGTEAMTDFRVLTADHQVQRTTFGGRGGLKITANFGSTAYRGLPGGCVRATGRGLDGPQRFCPEG</sequence>
<organism evidence="2 3">
    <name type="scientific">Streptomyces ochraceiscleroticus</name>
    <dbReference type="NCBI Taxonomy" id="47761"/>
    <lineage>
        <taxon>Bacteria</taxon>
        <taxon>Bacillati</taxon>
        <taxon>Actinomycetota</taxon>
        <taxon>Actinomycetes</taxon>
        <taxon>Kitasatosporales</taxon>
        <taxon>Streptomycetaceae</taxon>
        <taxon>Streptomyces</taxon>
    </lineage>
</organism>
<dbReference type="Pfam" id="PF11308">
    <property type="entry name" value="Glyco_hydro_129"/>
    <property type="match status" value="1"/>
</dbReference>
<dbReference type="Proteomes" id="UP001596139">
    <property type="component" value="Unassembled WGS sequence"/>
</dbReference>
<dbReference type="EMBL" id="JBHSPX010000003">
    <property type="protein sequence ID" value="MFC6062465.1"/>
    <property type="molecule type" value="Genomic_DNA"/>
</dbReference>
<protein>
    <submittedName>
        <fullName evidence="2">Glycoside hydrolase</fullName>
    </submittedName>
</protein>
<keyword evidence="1" id="KW-0732">Signal</keyword>
<gene>
    <name evidence="2" type="ORF">ACFP4F_07885</name>
</gene>
<comment type="caution">
    <text evidence="2">The sequence shown here is derived from an EMBL/GenBank/DDBJ whole genome shotgun (WGS) entry which is preliminary data.</text>
</comment>
<evidence type="ECO:0000256" key="1">
    <source>
        <dbReference type="SAM" id="SignalP"/>
    </source>
</evidence>
<dbReference type="RefSeq" id="WP_031062507.1">
    <property type="nucleotide sequence ID" value="NZ_JBHSPX010000003.1"/>
</dbReference>
<dbReference type="GO" id="GO:0016787">
    <property type="term" value="F:hydrolase activity"/>
    <property type="evidence" value="ECO:0007669"/>
    <property type="project" value="UniProtKB-KW"/>
</dbReference>
<dbReference type="InterPro" id="IPR021459">
    <property type="entry name" value="GH101-related"/>
</dbReference>
<reference evidence="3" key="1">
    <citation type="journal article" date="2019" name="Int. J. Syst. Evol. Microbiol.">
        <title>The Global Catalogue of Microorganisms (GCM) 10K type strain sequencing project: providing services to taxonomists for standard genome sequencing and annotation.</title>
        <authorList>
            <consortium name="The Broad Institute Genomics Platform"/>
            <consortium name="The Broad Institute Genome Sequencing Center for Infectious Disease"/>
            <person name="Wu L."/>
            <person name="Ma J."/>
        </authorList>
    </citation>
    <scope>NUCLEOTIDE SEQUENCE [LARGE SCALE GENOMIC DNA]</scope>
    <source>
        <strain evidence="3">CGMCC 1.15180</strain>
    </source>
</reference>
<accession>A0ABW1MGN2</accession>